<keyword evidence="5" id="KW-0663">Pyridoxal phosphate</keyword>
<dbReference type="Pfam" id="PF00291">
    <property type="entry name" value="PALP"/>
    <property type="match status" value="1"/>
</dbReference>
<dbReference type="EC" id="4.3.1.19" evidence="4"/>
<evidence type="ECO:0000313" key="11">
    <source>
        <dbReference type="Proteomes" id="UP000611640"/>
    </source>
</evidence>
<feature type="domain" description="Tryptophan synthase beta chain-like PALP" evidence="9">
    <location>
        <begin position="21"/>
        <end position="303"/>
    </location>
</feature>
<keyword evidence="11" id="KW-1185">Reference proteome</keyword>
<dbReference type="CDD" id="cd01562">
    <property type="entry name" value="Thr-dehyd"/>
    <property type="match status" value="1"/>
</dbReference>
<dbReference type="PANTHER" id="PTHR48078">
    <property type="entry name" value="THREONINE DEHYDRATASE, MITOCHONDRIAL-RELATED"/>
    <property type="match status" value="1"/>
</dbReference>
<evidence type="ECO:0000256" key="4">
    <source>
        <dbReference type="ARBA" id="ARBA00012096"/>
    </source>
</evidence>
<dbReference type="GO" id="GO:0004794">
    <property type="term" value="F:threonine deaminase activity"/>
    <property type="evidence" value="ECO:0007669"/>
    <property type="project" value="UniProtKB-EC"/>
</dbReference>
<keyword evidence="6" id="KW-0456">Lyase</keyword>
<accession>A0A7R7DJA4</accession>
<dbReference type="AlphaFoldDB" id="A0A7R7DJA4"/>
<evidence type="ECO:0000256" key="1">
    <source>
        <dbReference type="ARBA" id="ARBA00001274"/>
    </source>
</evidence>
<evidence type="ECO:0000256" key="3">
    <source>
        <dbReference type="ARBA" id="ARBA00010869"/>
    </source>
</evidence>
<dbReference type="PANTHER" id="PTHR48078:SF6">
    <property type="entry name" value="L-THREONINE DEHYDRATASE CATABOLIC TDCB"/>
    <property type="match status" value="1"/>
</dbReference>
<dbReference type="GO" id="GO:0006567">
    <property type="term" value="P:L-threonine catabolic process"/>
    <property type="evidence" value="ECO:0007669"/>
    <property type="project" value="TreeGrafter"/>
</dbReference>
<dbReference type="FunFam" id="3.40.50.1100:FF:000005">
    <property type="entry name" value="Threonine dehydratase catabolic"/>
    <property type="match status" value="1"/>
</dbReference>
<comment type="catalytic activity">
    <reaction evidence="1">
        <text>L-threonine = 2-oxobutanoate + NH4(+)</text>
        <dbReference type="Rhea" id="RHEA:22108"/>
        <dbReference type="ChEBI" id="CHEBI:16763"/>
        <dbReference type="ChEBI" id="CHEBI:28938"/>
        <dbReference type="ChEBI" id="CHEBI:57926"/>
        <dbReference type="EC" id="4.3.1.19"/>
    </reaction>
</comment>
<dbReference type="InterPro" id="IPR036052">
    <property type="entry name" value="TrpB-like_PALP_sf"/>
</dbReference>
<gene>
    <name evidence="10" type="primary">ilvA</name>
    <name evidence="10" type="ORF">Athai_00240</name>
</gene>
<dbReference type="GO" id="GO:0003941">
    <property type="term" value="F:L-serine ammonia-lyase activity"/>
    <property type="evidence" value="ECO:0007669"/>
    <property type="project" value="TreeGrafter"/>
</dbReference>
<organism evidence="10 11">
    <name type="scientific">Actinocatenispora thailandica</name>
    <dbReference type="NCBI Taxonomy" id="227318"/>
    <lineage>
        <taxon>Bacteria</taxon>
        <taxon>Bacillati</taxon>
        <taxon>Actinomycetota</taxon>
        <taxon>Actinomycetes</taxon>
        <taxon>Micromonosporales</taxon>
        <taxon>Micromonosporaceae</taxon>
        <taxon>Actinocatenispora</taxon>
    </lineage>
</organism>
<dbReference type="InterPro" id="IPR000634">
    <property type="entry name" value="Ser/Thr_deHydtase_PyrdxlP-BS"/>
</dbReference>
<dbReference type="InterPro" id="IPR050147">
    <property type="entry name" value="Ser/Thr_Dehydratase"/>
</dbReference>
<evidence type="ECO:0000256" key="8">
    <source>
        <dbReference type="ARBA" id="ARBA00031427"/>
    </source>
</evidence>
<dbReference type="KEGG" id="atl:Athai_00240"/>
<evidence type="ECO:0000256" key="6">
    <source>
        <dbReference type="ARBA" id="ARBA00023239"/>
    </source>
</evidence>
<proteinExistence type="inferred from homology"/>
<dbReference type="GO" id="GO:0030170">
    <property type="term" value="F:pyridoxal phosphate binding"/>
    <property type="evidence" value="ECO:0007669"/>
    <property type="project" value="InterPro"/>
</dbReference>
<dbReference type="EMBL" id="AP023355">
    <property type="protein sequence ID" value="BCJ32521.1"/>
    <property type="molecule type" value="Genomic_DNA"/>
</dbReference>
<sequence length="317" mass="32618">MELVTIDDIRAAAEVLTGVAVRTPLLPQPWAQPGRQLWLKPENLQPVGAFKLRGAYHAIAVLPDEARKAGVVTHSSGNHGRAVAYAAAVFGVPAVVVIPDVAPPIKIEAVRELGAEVVLVPGGERADATARIAAERGMTVIPPFDHRDVIAGQGTVGLEILADAADADLVLVQVGGGGLASGVSTAIKALSPRTAVYGVEPAVAPDARDSLAAGRLVPYPDEQRYATIADGMRTGLSELTLAHLTAHLDGIVTVAEDEIRDAVGVLARQANLVAEPSGATTLAAYLHHADELPAGRTVAVVSGGNLDPAQLATLVRG</sequence>
<dbReference type="GO" id="GO:0009097">
    <property type="term" value="P:isoleucine biosynthetic process"/>
    <property type="evidence" value="ECO:0007669"/>
    <property type="project" value="TreeGrafter"/>
</dbReference>
<dbReference type="RefSeq" id="WP_203959563.1">
    <property type="nucleotide sequence ID" value="NZ_AP023355.1"/>
</dbReference>
<evidence type="ECO:0000256" key="2">
    <source>
        <dbReference type="ARBA" id="ARBA00001933"/>
    </source>
</evidence>
<comment type="function">
    <text evidence="7">Catalyzes the anaerobic formation of alpha-ketobutyrate and ammonia from threonine in a two-step reaction. The first step involved a dehydration of threonine and a production of enamine intermediates (aminocrotonate), which tautomerizes to its imine form (iminobutyrate). Both intermediates are unstable and short-lived. The second step is the nonenzymatic hydrolysis of the enamine/imine intermediates to form 2-ketobutyrate and free ammonia. In the low water environment of the cell, the second step is accelerated by RidA.</text>
</comment>
<comment type="cofactor">
    <cofactor evidence="2">
        <name>pyridoxal 5'-phosphate</name>
        <dbReference type="ChEBI" id="CHEBI:597326"/>
    </cofactor>
</comment>
<dbReference type="GO" id="GO:0006565">
    <property type="term" value="P:L-serine catabolic process"/>
    <property type="evidence" value="ECO:0007669"/>
    <property type="project" value="TreeGrafter"/>
</dbReference>
<dbReference type="Gene3D" id="3.40.50.1100">
    <property type="match status" value="2"/>
</dbReference>
<dbReference type="Proteomes" id="UP000611640">
    <property type="component" value="Chromosome"/>
</dbReference>
<evidence type="ECO:0000313" key="10">
    <source>
        <dbReference type="EMBL" id="BCJ32521.1"/>
    </source>
</evidence>
<dbReference type="PROSITE" id="PS00165">
    <property type="entry name" value="DEHYDRATASE_SER_THR"/>
    <property type="match status" value="1"/>
</dbReference>
<evidence type="ECO:0000256" key="7">
    <source>
        <dbReference type="ARBA" id="ARBA00025527"/>
    </source>
</evidence>
<dbReference type="SUPFAM" id="SSF53686">
    <property type="entry name" value="Tryptophan synthase beta subunit-like PLP-dependent enzymes"/>
    <property type="match status" value="1"/>
</dbReference>
<dbReference type="InterPro" id="IPR001926">
    <property type="entry name" value="TrpB-like_PALP"/>
</dbReference>
<evidence type="ECO:0000256" key="5">
    <source>
        <dbReference type="ARBA" id="ARBA00022898"/>
    </source>
</evidence>
<reference evidence="10 11" key="1">
    <citation type="submission" date="2020-08" db="EMBL/GenBank/DDBJ databases">
        <title>Whole genome shotgun sequence of Actinocatenispora thailandica NBRC 105041.</title>
        <authorList>
            <person name="Komaki H."/>
            <person name="Tamura T."/>
        </authorList>
    </citation>
    <scope>NUCLEOTIDE SEQUENCE [LARGE SCALE GENOMIC DNA]</scope>
    <source>
        <strain evidence="10 11">NBRC 105041</strain>
    </source>
</reference>
<name>A0A7R7DJA4_9ACTN</name>
<protein>
    <recommendedName>
        <fullName evidence="4">threonine ammonia-lyase</fullName>
        <ecNumber evidence="4">4.3.1.19</ecNumber>
    </recommendedName>
    <alternativeName>
        <fullName evidence="8">Threonine deaminase</fullName>
    </alternativeName>
</protein>
<evidence type="ECO:0000259" key="9">
    <source>
        <dbReference type="Pfam" id="PF00291"/>
    </source>
</evidence>
<comment type="similarity">
    <text evidence="3">Belongs to the serine/threonine dehydratase family.</text>
</comment>